<dbReference type="GO" id="GO:0005628">
    <property type="term" value="C:prospore membrane"/>
    <property type="evidence" value="ECO:0007669"/>
    <property type="project" value="EnsemblFungi"/>
</dbReference>
<feature type="region of interest" description="Disordered" evidence="1">
    <location>
        <begin position="289"/>
        <end position="372"/>
    </location>
</feature>
<keyword evidence="4" id="KW-1185">Reference proteome</keyword>
<accession>A0A1C1CWX8</accession>
<dbReference type="GO" id="GO:0006892">
    <property type="term" value="P:post-Golgi vesicle-mediated transport"/>
    <property type="evidence" value="ECO:0007669"/>
    <property type="project" value="EnsemblFungi"/>
</dbReference>
<dbReference type="GO" id="GO:0032153">
    <property type="term" value="C:cell division site"/>
    <property type="evidence" value="ECO:0007669"/>
    <property type="project" value="EnsemblFungi"/>
</dbReference>
<dbReference type="InterPro" id="IPR001251">
    <property type="entry name" value="CRAL-TRIO_dom"/>
</dbReference>
<dbReference type="InterPro" id="IPR051026">
    <property type="entry name" value="PI/PC_transfer"/>
</dbReference>
<dbReference type="STRING" id="86049.A0A1C1CWX8"/>
<dbReference type="eggNOG" id="KOG1471">
    <property type="taxonomic scope" value="Eukaryota"/>
</dbReference>
<dbReference type="VEuPathDB" id="FungiDB:G647_04325"/>
<dbReference type="CDD" id="cd00170">
    <property type="entry name" value="SEC14"/>
    <property type="match status" value="1"/>
</dbReference>
<dbReference type="GO" id="GO:0008526">
    <property type="term" value="F:phosphatidylinositol transfer activity"/>
    <property type="evidence" value="ECO:0007669"/>
    <property type="project" value="EnsemblFungi"/>
</dbReference>
<gene>
    <name evidence="3" type="primary">sec14</name>
    <name evidence="3" type="ORF">CLCR_10332</name>
</gene>
<dbReference type="Gene3D" id="3.40.525.10">
    <property type="entry name" value="CRAL-TRIO lipid binding domain"/>
    <property type="match status" value="1"/>
</dbReference>
<evidence type="ECO:0000313" key="3">
    <source>
        <dbReference type="EMBL" id="OCT52985.1"/>
    </source>
</evidence>
<sequence>MSTTGENPPMELDPKYDDYDFPTTAPENQSGHPGHTTKEQNAQVHQLRALLEKEGYTARLDTLTLLRFLRARKFNVENAKAMFVKNEQWRKEFGTDDLVRTFDYKERPQMFEYYPQYYHKTDKRMQDGRPVYIEQYGKIDLNAMYKISTAERMVQNLVVEYEKVADPRLPACSRKAGKLLETCCTIMDMKGVGVGRIPSVYGYLKSVSAISQDYYPERLGKLYIINAPWGFSSVFSFVKSFLDPITVAKIHVLGSGYQKELLAQVPAENLPKEFGGTCECEGGCQFSDEGPWQDPAYARTPKWARNDPVTDKEANNTVQPAPGGGAQDPVTKPEPAPASAPAQAENVPSEGPKMPLEDAQATGFGTAGSGKN</sequence>
<dbReference type="Pfam" id="PF00650">
    <property type="entry name" value="CRAL_TRIO"/>
    <property type="match status" value="1"/>
</dbReference>
<proteinExistence type="predicted"/>
<evidence type="ECO:0000313" key="4">
    <source>
        <dbReference type="Proteomes" id="UP000094526"/>
    </source>
</evidence>
<feature type="compositionally biased region" description="Basic and acidic residues" evidence="1">
    <location>
        <begin position="304"/>
        <end position="314"/>
    </location>
</feature>
<dbReference type="VEuPathDB" id="FungiDB:CLCR_10332"/>
<dbReference type="SMART" id="SM00516">
    <property type="entry name" value="SEC14"/>
    <property type="match status" value="1"/>
</dbReference>
<name>A0A1C1CWX8_9EURO</name>
<dbReference type="PANTHER" id="PTHR45657">
    <property type="entry name" value="CRAL-TRIO DOMAIN-CONTAINING PROTEIN YKL091C-RELATED"/>
    <property type="match status" value="1"/>
</dbReference>
<organism evidence="3 4">
    <name type="scientific">Cladophialophora carrionii</name>
    <dbReference type="NCBI Taxonomy" id="86049"/>
    <lineage>
        <taxon>Eukaryota</taxon>
        <taxon>Fungi</taxon>
        <taxon>Dikarya</taxon>
        <taxon>Ascomycota</taxon>
        <taxon>Pezizomycotina</taxon>
        <taxon>Eurotiomycetes</taxon>
        <taxon>Chaetothyriomycetidae</taxon>
        <taxon>Chaetothyriales</taxon>
        <taxon>Herpotrichiellaceae</taxon>
        <taxon>Cladophialophora</taxon>
    </lineage>
</organism>
<dbReference type="AlphaFoldDB" id="A0A1C1CWX8"/>
<dbReference type="GO" id="GO:0005634">
    <property type="term" value="C:nucleus"/>
    <property type="evidence" value="ECO:0007669"/>
    <property type="project" value="EnsemblFungi"/>
</dbReference>
<feature type="domain" description="CRAL-TRIO" evidence="2">
    <location>
        <begin position="106"/>
        <end position="282"/>
    </location>
</feature>
<reference evidence="4" key="1">
    <citation type="submission" date="2015-07" db="EMBL/GenBank/DDBJ databases">
        <authorList>
            <person name="Teixeira M.M."/>
            <person name="Souza R.C."/>
            <person name="Almeida L.G."/>
            <person name="Vicente V.A."/>
            <person name="de Hoog S."/>
            <person name="Bocca A.L."/>
            <person name="de Almeida S.R."/>
            <person name="Vasconcelos A.T."/>
            <person name="Felipe M.S."/>
        </authorList>
    </citation>
    <scope>NUCLEOTIDE SEQUENCE [LARGE SCALE GENOMIC DNA]</scope>
    <source>
        <strain evidence="4">KSF</strain>
    </source>
</reference>
<protein>
    <submittedName>
        <fullName evidence="3">Sec14 cytosolic factor</fullName>
    </submittedName>
</protein>
<dbReference type="InterPro" id="IPR011074">
    <property type="entry name" value="CRAL/TRIO_N_dom"/>
</dbReference>
<dbReference type="GO" id="GO:0031322">
    <property type="term" value="P:ascospore-type prospore-specific spindle pole body remodeling"/>
    <property type="evidence" value="ECO:0007669"/>
    <property type="project" value="EnsemblFungi"/>
</dbReference>
<dbReference type="PANTHER" id="PTHR45657:SF1">
    <property type="entry name" value="CRAL-TRIO DOMAIN-CONTAINING PROTEIN YKL091C-RELATED"/>
    <property type="match status" value="1"/>
</dbReference>
<dbReference type="InterPro" id="IPR036865">
    <property type="entry name" value="CRAL-TRIO_dom_sf"/>
</dbReference>
<dbReference type="GO" id="GO:0120019">
    <property type="term" value="F:phosphatidylcholine transfer activity"/>
    <property type="evidence" value="ECO:0007669"/>
    <property type="project" value="EnsemblFungi"/>
</dbReference>
<dbReference type="OrthoDB" id="1434354at2759"/>
<dbReference type="GO" id="GO:0032120">
    <property type="term" value="P:ascospore-type prospore membrane formation"/>
    <property type="evidence" value="ECO:0007669"/>
    <property type="project" value="EnsemblFungi"/>
</dbReference>
<dbReference type="GO" id="GO:0051286">
    <property type="term" value="C:cell tip"/>
    <property type="evidence" value="ECO:0007669"/>
    <property type="project" value="EnsemblFungi"/>
</dbReference>
<dbReference type="Gene3D" id="1.10.8.20">
    <property type="entry name" value="N-terminal domain of phosphatidylinositol transfer protein sec14p"/>
    <property type="match status" value="1"/>
</dbReference>
<evidence type="ECO:0000259" key="2">
    <source>
        <dbReference type="PROSITE" id="PS50191"/>
    </source>
</evidence>
<dbReference type="Proteomes" id="UP000094526">
    <property type="component" value="Unassembled WGS sequence"/>
</dbReference>
<evidence type="ECO:0000256" key="1">
    <source>
        <dbReference type="SAM" id="MobiDB-lite"/>
    </source>
</evidence>
<dbReference type="SUPFAM" id="SSF52087">
    <property type="entry name" value="CRAL/TRIO domain"/>
    <property type="match status" value="1"/>
</dbReference>
<comment type="caution">
    <text evidence="3">The sequence shown here is derived from an EMBL/GenBank/DDBJ whole genome shotgun (WGS) entry which is preliminary data.</text>
</comment>
<dbReference type="Pfam" id="PF03765">
    <property type="entry name" value="CRAL_TRIO_N"/>
    <property type="match status" value="1"/>
</dbReference>
<feature type="region of interest" description="Disordered" evidence="1">
    <location>
        <begin position="1"/>
        <end position="40"/>
    </location>
</feature>
<dbReference type="SUPFAM" id="SSF46938">
    <property type="entry name" value="CRAL/TRIO N-terminal domain"/>
    <property type="match status" value="1"/>
</dbReference>
<dbReference type="GO" id="GO:0120010">
    <property type="term" value="P:intermembrane phospholipid transfer"/>
    <property type="evidence" value="ECO:0007669"/>
    <property type="project" value="EnsemblFungi"/>
</dbReference>
<dbReference type="PROSITE" id="PS50191">
    <property type="entry name" value="CRAL_TRIO"/>
    <property type="match status" value="1"/>
</dbReference>
<dbReference type="InterPro" id="IPR036273">
    <property type="entry name" value="CRAL/TRIO_N_dom_sf"/>
</dbReference>
<dbReference type="EMBL" id="LGRB01000008">
    <property type="protein sequence ID" value="OCT52985.1"/>
    <property type="molecule type" value="Genomic_DNA"/>
</dbReference>
<dbReference type="SMART" id="SM01100">
    <property type="entry name" value="CRAL_TRIO_N"/>
    <property type="match status" value="1"/>
</dbReference>